<feature type="coiled-coil region" evidence="1">
    <location>
        <begin position="175"/>
        <end position="202"/>
    </location>
</feature>
<proteinExistence type="predicted"/>
<dbReference type="EMBL" id="BKCJ010001381">
    <property type="protein sequence ID" value="GEU41015.1"/>
    <property type="molecule type" value="Genomic_DNA"/>
</dbReference>
<organism evidence="2">
    <name type="scientific">Tanacetum cinerariifolium</name>
    <name type="common">Dalmatian daisy</name>
    <name type="synonym">Chrysanthemum cinerariifolium</name>
    <dbReference type="NCBI Taxonomy" id="118510"/>
    <lineage>
        <taxon>Eukaryota</taxon>
        <taxon>Viridiplantae</taxon>
        <taxon>Streptophyta</taxon>
        <taxon>Embryophyta</taxon>
        <taxon>Tracheophyta</taxon>
        <taxon>Spermatophyta</taxon>
        <taxon>Magnoliopsida</taxon>
        <taxon>eudicotyledons</taxon>
        <taxon>Gunneridae</taxon>
        <taxon>Pentapetalae</taxon>
        <taxon>asterids</taxon>
        <taxon>campanulids</taxon>
        <taxon>Asterales</taxon>
        <taxon>Asteraceae</taxon>
        <taxon>Asteroideae</taxon>
        <taxon>Anthemideae</taxon>
        <taxon>Anthemidinae</taxon>
        <taxon>Tanacetum</taxon>
    </lineage>
</organism>
<dbReference type="AlphaFoldDB" id="A0A6L2JYU9"/>
<evidence type="ECO:0000256" key="1">
    <source>
        <dbReference type="SAM" id="Coils"/>
    </source>
</evidence>
<accession>A0A6L2JYU9</accession>
<name>A0A6L2JYU9_TANCI</name>
<protein>
    <submittedName>
        <fullName evidence="2">Uncharacterized protein</fullName>
    </submittedName>
</protein>
<comment type="caution">
    <text evidence="2">The sequence shown here is derived from an EMBL/GenBank/DDBJ whole genome shotgun (WGS) entry which is preliminary data.</text>
</comment>
<gene>
    <name evidence="2" type="ORF">Tci_012993</name>
</gene>
<keyword evidence="1" id="KW-0175">Coiled coil</keyword>
<reference evidence="2" key="1">
    <citation type="journal article" date="2019" name="Sci. Rep.">
        <title>Draft genome of Tanacetum cinerariifolium, the natural source of mosquito coil.</title>
        <authorList>
            <person name="Yamashiro T."/>
            <person name="Shiraishi A."/>
            <person name="Satake H."/>
            <person name="Nakayama K."/>
        </authorList>
    </citation>
    <scope>NUCLEOTIDE SEQUENCE</scope>
</reference>
<sequence>MTESPIIDSGFVVPVFSLRDDLIACLNKSMAFLTVVASSRLPSTTNQLKTSLNPRNQATIQYGRVTVQQVQGRQGQSYSDEEQLVFLVDPGVLDGQAVQTIIPNIATFQTEDLDTYDSDYDDILNEKAVLMANISNYGSDIISELQNKDSTICKLKDIIKSLRENFKEDNVNYDYEEIETKNVELENSVAKLSCENERLCNEINHVKQVFKEQIDSVKKIRIRTKDHSDSLIDKLNLKSG</sequence>
<evidence type="ECO:0000313" key="2">
    <source>
        <dbReference type="EMBL" id="GEU41015.1"/>
    </source>
</evidence>